<proteinExistence type="predicted"/>
<evidence type="ECO:0000313" key="1">
    <source>
        <dbReference type="EMBL" id="KAL2553263.1"/>
    </source>
</evidence>
<accession>A0ABD1WX48</accession>
<comment type="caution">
    <text evidence="1">The sequence shown here is derived from an EMBL/GenBank/DDBJ whole genome shotgun (WGS) entry which is preliminary data.</text>
</comment>
<sequence>MEPWLDDMATRWLAIAYTPERPSKCIHGFHCKFAGRMDHLVKKLYGGFTGVKSSYHCLSYKVVLPGIHSNPSKIDLIAFLHVSFCTTSLSLPNRRSCEKRLLAGTITISKPHLECKRYTTRKRS</sequence>
<organism evidence="1 2">
    <name type="scientific">Forsythia ovata</name>
    <dbReference type="NCBI Taxonomy" id="205694"/>
    <lineage>
        <taxon>Eukaryota</taxon>
        <taxon>Viridiplantae</taxon>
        <taxon>Streptophyta</taxon>
        <taxon>Embryophyta</taxon>
        <taxon>Tracheophyta</taxon>
        <taxon>Spermatophyta</taxon>
        <taxon>Magnoliopsida</taxon>
        <taxon>eudicotyledons</taxon>
        <taxon>Gunneridae</taxon>
        <taxon>Pentapetalae</taxon>
        <taxon>asterids</taxon>
        <taxon>lamiids</taxon>
        <taxon>Lamiales</taxon>
        <taxon>Oleaceae</taxon>
        <taxon>Forsythieae</taxon>
        <taxon>Forsythia</taxon>
    </lineage>
</organism>
<gene>
    <name evidence="1" type="ORF">Fot_06882</name>
</gene>
<keyword evidence="2" id="KW-1185">Reference proteome</keyword>
<dbReference type="Proteomes" id="UP001604277">
    <property type="component" value="Unassembled WGS sequence"/>
</dbReference>
<protein>
    <submittedName>
        <fullName evidence="1">Uncharacterized protein</fullName>
    </submittedName>
</protein>
<dbReference type="EMBL" id="JBFOLJ010000002">
    <property type="protein sequence ID" value="KAL2553263.1"/>
    <property type="molecule type" value="Genomic_DNA"/>
</dbReference>
<reference evidence="2" key="1">
    <citation type="submission" date="2024-07" db="EMBL/GenBank/DDBJ databases">
        <title>Two chromosome-level genome assemblies of Korean endemic species Abeliophyllum distichum and Forsythia ovata (Oleaceae).</title>
        <authorList>
            <person name="Jang H."/>
        </authorList>
    </citation>
    <scope>NUCLEOTIDE SEQUENCE [LARGE SCALE GENOMIC DNA]</scope>
</reference>
<dbReference type="AlphaFoldDB" id="A0ABD1WX48"/>
<evidence type="ECO:0000313" key="2">
    <source>
        <dbReference type="Proteomes" id="UP001604277"/>
    </source>
</evidence>
<name>A0ABD1WX48_9LAMI</name>